<dbReference type="InterPro" id="IPR013362">
    <property type="entry name" value="Pilus_4_PilV"/>
</dbReference>
<feature type="transmembrane region" description="Helical" evidence="1">
    <location>
        <begin position="20"/>
        <end position="41"/>
    </location>
</feature>
<sequence>MNKLSYQRKKQQRGMSFIEVLVGLVILVTGILGAVAMQATAKQGSFDAMQRSLASSLAQDIIARMRANAPLINANLTLRAYARNDYDDPAVGVICNTVNTADGCLSAAMIANDRFEWGRALTGQDVMQGARPVGGLVGAAACIIQDAGDVNEYTVIVSWQARSATSDNAAQNCGVADSRNRRQVVVQAFIFNI</sequence>
<dbReference type="AlphaFoldDB" id="Q486Q9"/>
<dbReference type="InterPro" id="IPR012902">
    <property type="entry name" value="N_methyl_site"/>
</dbReference>
<organism evidence="2 3">
    <name type="scientific">Colwellia psychrerythraea (strain 34H / ATCC BAA-681)</name>
    <name type="common">Vibrio psychroerythus</name>
    <dbReference type="NCBI Taxonomy" id="167879"/>
    <lineage>
        <taxon>Bacteria</taxon>
        <taxon>Pseudomonadati</taxon>
        <taxon>Pseudomonadota</taxon>
        <taxon>Gammaproteobacteria</taxon>
        <taxon>Alteromonadales</taxon>
        <taxon>Colwelliaceae</taxon>
        <taxon>Colwellia</taxon>
    </lineage>
</organism>
<dbReference type="NCBIfam" id="TIGR02523">
    <property type="entry name" value="type_IV_pilV"/>
    <property type="match status" value="1"/>
</dbReference>
<name>Q486Q9_COLP3</name>
<dbReference type="Pfam" id="PF07963">
    <property type="entry name" value="N_methyl"/>
    <property type="match status" value="1"/>
</dbReference>
<evidence type="ECO:0000313" key="3">
    <source>
        <dbReference type="Proteomes" id="UP000000547"/>
    </source>
</evidence>
<reference evidence="2" key="1">
    <citation type="journal article" date="2005" name="Proc. Natl. Acad. Sci. U.S.A.">
        <title>The psychrophilic lifestyle as revealed by the genome sequence of Colwellia psychrerythraea 34H through genomic and proteomic analyses.</title>
        <authorList>
            <person name="Methe B.A."/>
            <person name="Nelson K.E."/>
            <person name="Deming J.W."/>
            <person name="Momen B."/>
            <person name="Melamud E."/>
            <person name="Zhang X."/>
            <person name="Moult J."/>
            <person name="Madupu R."/>
            <person name="Nelson W.C."/>
            <person name="Dodson R.J."/>
            <person name="Brinkac L.M."/>
            <person name="Daugherty S.C."/>
            <person name="Durkin A.S."/>
            <person name="DeBoy R.T."/>
            <person name="Kolonay J.F."/>
            <person name="Sullivan S.A."/>
            <person name="Zhou L."/>
            <person name="Davidsen T.M."/>
            <person name="Wu M."/>
            <person name="Huston A.L."/>
            <person name="Lewis M."/>
            <person name="Weaver B."/>
            <person name="Weidman J.F."/>
            <person name="Khouri H."/>
            <person name="Utterback T.R."/>
            <person name="Feldblyum T.V."/>
            <person name="Fraser C.M."/>
        </authorList>
    </citation>
    <scope>NUCLEOTIDE SEQUENCE [LARGE SCALE GENOMIC DNA]</scope>
    <source>
        <strain evidence="2">34H</strain>
    </source>
</reference>
<dbReference type="NCBIfam" id="TIGR02532">
    <property type="entry name" value="IV_pilin_GFxxxE"/>
    <property type="match status" value="1"/>
</dbReference>
<dbReference type="EMBL" id="CP000083">
    <property type="protein sequence ID" value="AAZ27718.1"/>
    <property type="molecule type" value="Genomic_DNA"/>
</dbReference>
<proteinExistence type="predicted"/>
<protein>
    <submittedName>
        <fullName evidence="2">Type IV pilus modification protein PilV</fullName>
    </submittedName>
</protein>
<evidence type="ECO:0000313" key="2">
    <source>
        <dbReference type="EMBL" id="AAZ27718.1"/>
    </source>
</evidence>
<dbReference type="HOGENOM" id="CLU_103234_0_1_6"/>
<keyword evidence="1" id="KW-0472">Membrane</keyword>
<evidence type="ECO:0000256" key="1">
    <source>
        <dbReference type="SAM" id="Phobius"/>
    </source>
</evidence>
<accession>Q486Q9</accession>
<dbReference type="STRING" id="167879.CPS_1213"/>
<keyword evidence="1" id="KW-1133">Transmembrane helix</keyword>
<keyword evidence="1" id="KW-0812">Transmembrane</keyword>
<dbReference type="RefSeq" id="WP_011042050.1">
    <property type="nucleotide sequence ID" value="NC_003910.7"/>
</dbReference>
<dbReference type="Proteomes" id="UP000000547">
    <property type="component" value="Chromosome"/>
</dbReference>
<gene>
    <name evidence="2" type="primary">pilV</name>
    <name evidence="2" type="ordered locus">CPS_1213</name>
</gene>
<dbReference type="KEGG" id="cps:CPS_1213"/>